<evidence type="ECO:0000256" key="2">
    <source>
        <dbReference type="ARBA" id="ARBA00004613"/>
    </source>
</evidence>
<evidence type="ECO:0000259" key="13">
    <source>
        <dbReference type="PROSITE" id="PS52012"/>
    </source>
</evidence>
<proteinExistence type="inferred from homology"/>
<dbReference type="InterPro" id="IPR000172">
    <property type="entry name" value="GMC_OxRdtase_N"/>
</dbReference>
<keyword evidence="6" id="KW-0325">Glycoprotein</keyword>
<feature type="transmembrane region" description="Helical" evidence="11">
    <location>
        <begin position="212"/>
        <end position="233"/>
    </location>
</feature>
<dbReference type="Pfam" id="PF05730">
    <property type="entry name" value="CFEM"/>
    <property type="match status" value="1"/>
</dbReference>
<comment type="similarity">
    <text evidence="4">Belongs to the GMC oxidoreductase family.</text>
</comment>
<evidence type="ECO:0000313" key="15">
    <source>
        <dbReference type="Proteomes" id="UP000249526"/>
    </source>
</evidence>
<protein>
    <submittedName>
        <fullName evidence="14">FAD/NAD(P)-binding domain-containing protein</fullName>
    </submittedName>
</protein>
<evidence type="ECO:0000256" key="8">
    <source>
        <dbReference type="ARBA" id="ARBA00023157"/>
    </source>
</evidence>
<name>A0A8G1QSC0_9EURO</name>
<keyword evidence="15" id="KW-1185">Reference proteome</keyword>
<feature type="disulfide bond" evidence="10">
    <location>
        <begin position="56"/>
        <end position="89"/>
    </location>
</feature>
<evidence type="ECO:0000256" key="5">
    <source>
        <dbReference type="ARBA" id="ARBA00022525"/>
    </source>
</evidence>
<dbReference type="PANTHER" id="PTHR11552:SF213">
    <property type="entry name" value="DEHYDROGENASE, PUTATIVE-RELATED"/>
    <property type="match status" value="1"/>
</dbReference>
<dbReference type="EMBL" id="KZ825096">
    <property type="protein sequence ID" value="RAH51689.1"/>
    <property type="molecule type" value="Genomic_DNA"/>
</dbReference>
<dbReference type="Pfam" id="PF00732">
    <property type="entry name" value="GMC_oxred_N"/>
    <property type="match status" value="1"/>
</dbReference>
<keyword evidence="11" id="KW-0812">Transmembrane</keyword>
<dbReference type="PROSITE" id="PS00624">
    <property type="entry name" value="GMC_OXRED_2"/>
    <property type="match status" value="1"/>
</dbReference>
<dbReference type="SUPFAM" id="SSF51905">
    <property type="entry name" value="FAD/NAD(P)-binding domain"/>
    <property type="match status" value="1"/>
</dbReference>
<dbReference type="InterPro" id="IPR012132">
    <property type="entry name" value="GMC_OxRdtase"/>
</dbReference>
<keyword evidence="7 12" id="KW-0732">Signal</keyword>
<dbReference type="Gene3D" id="3.30.560.10">
    <property type="entry name" value="Glucose Oxidase, domain 3"/>
    <property type="match status" value="1"/>
</dbReference>
<comment type="subcellular location">
    <subcellularLocation>
        <location evidence="1">Membrane</location>
        <topology evidence="1">Lipid-anchor</topology>
        <topology evidence="1">GPI-anchor</topology>
    </subcellularLocation>
    <subcellularLocation>
        <location evidence="2">Secreted</location>
    </subcellularLocation>
</comment>
<keyword evidence="11" id="KW-0472">Membrane</keyword>
<feature type="transmembrane region" description="Helical" evidence="11">
    <location>
        <begin position="135"/>
        <end position="155"/>
    </location>
</feature>
<dbReference type="InterPro" id="IPR007867">
    <property type="entry name" value="GMC_OxRtase_C"/>
</dbReference>
<dbReference type="PANTHER" id="PTHR11552">
    <property type="entry name" value="GLUCOSE-METHANOL-CHOLINE GMC OXIDOREDUCTASE"/>
    <property type="match status" value="1"/>
</dbReference>
<feature type="transmembrane region" description="Helical" evidence="11">
    <location>
        <begin position="261"/>
        <end position="281"/>
    </location>
</feature>
<evidence type="ECO:0000256" key="4">
    <source>
        <dbReference type="ARBA" id="ARBA00010790"/>
    </source>
</evidence>
<dbReference type="GO" id="GO:0098552">
    <property type="term" value="C:side of membrane"/>
    <property type="evidence" value="ECO:0007669"/>
    <property type="project" value="UniProtKB-KW"/>
</dbReference>
<feature type="domain" description="CFEM" evidence="13">
    <location>
        <begin position="5"/>
        <end position="116"/>
    </location>
</feature>
<sequence length="1028" mass="112274">MRMLGAVALGVALLSTTIVAVSVKELGALLPTCAVKCMAVTIPKTSCNLANQTCQCTDETYTALLQECVVSSCTTKESLTTKNVTSTACGAPVRDKTKAVSYAGVIGLVIACIAFVLRIVARFKCLGGTFGMDDLTMGLTMCLVIPLSALSVVLADTGLGKDMWTLPFENVTRILYIYFWDELLYLSILPMTKISICCFYLRIFPARNFRTLTYIVIGLNIAYLLAFVLVSIFQCRPIQGAWLHWDGEGNYKCNHINAQGWASAIINMLLDLIVMILPLNQLYKLQLSIKKKAFVMCMFSLGIFVTVVSILRLDSLINFASTDNVTWDYVTVGYWSTVECHVGVICACLPAIRSLLRTTAPKLFGDTSVNKSSGMNSTSRGTGSRLEGAFHHLYATEYDYVVVGSGAGGGPVAARLAIAGHKVLLLDAGDDQGNATVQQVPALQLQSTEYEPMRWDYFVHHYSDLTRQKEDSKMTYRTPAGDLHVGPNPPGGSEPLGILYPRAGTLGGCTSHNAMITIYPYEHDWNHLASITGNDSWSADNMRQYFERLEKNRYLPSSVTGHGMDGWLMTSLTDLRLVIEDQKLLSLILAAATAAGKSVLEKVITTVTGLGEVLLRDLNNPSPTRDYETGPYQVPLAVELPEHRRTGPRDFILNTVNALNSDGSRKYHLDVQLNTLVSKVQFDTSAPEPKATGVEYLTGQSLYRADPRASRTSSLGTPGSVKASREVILAAGSFNTPQLLKLSGIGPQKELSKHGIETLVNLPGVGSNLQDRYETGVIGQSPTDFVLTEKCTFLYSRPDPCLEQWKNGTLFKGTYTTNGIAIAVIRKSSAADDTPDLLVSGAPVKFPGYYPNYSYEGLKESNHWTWITLKAQSRNNAGTVELRSTNPRDTPVITFNYFDTGNTTDGADEKDLQAVHDAMEFSRTIFRDLVPLDGGFTEIWPGSNVTAGSKLKDFIKREAWGHHACCTAPIGEDSDPKAVLDSDFRVRGVKGLRVVDASVFPKIPGYYIALPIYIISEKAADVIIADAA</sequence>
<reference evidence="14 15" key="1">
    <citation type="submission" date="2018-02" db="EMBL/GenBank/DDBJ databases">
        <title>The genomes of Aspergillus section Nigri reveals drivers in fungal speciation.</title>
        <authorList>
            <consortium name="DOE Joint Genome Institute"/>
            <person name="Vesth T.C."/>
            <person name="Nybo J."/>
            <person name="Theobald S."/>
            <person name="Brandl J."/>
            <person name="Frisvad J.C."/>
            <person name="Nielsen K.F."/>
            <person name="Lyhne E.K."/>
            <person name="Kogle M.E."/>
            <person name="Kuo A."/>
            <person name="Riley R."/>
            <person name="Clum A."/>
            <person name="Nolan M."/>
            <person name="Lipzen A."/>
            <person name="Salamov A."/>
            <person name="Henrissat B."/>
            <person name="Wiebenga A."/>
            <person name="De vries R.P."/>
            <person name="Grigoriev I.V."/>
            <person name="Mortensen U.H."/>
            <person name="Andersen M.R."/>
            <person name="Baker S.E."/>
        </authorList>
    </citation>
    <scope>NUCLEOTIDE SEQUENCE [LARGE SCALE GENOMIC DNA]</scope>
    <source>
        <strain evidence="14 15">CBS 112811</strain>
    </source>
</reference>
<dbReference type="Pfam" id="PF05199">
    <property type="entry name" value="GMC_oxred_C"/>
    <property type="match status" value="1"/>
</dbReference>
<comment type="caution">
    <text evidence="10">Lacks conserved residue(s) required for the propagation of feature annotation.</text>
</comment>
<organism evidence="14 15">
    <name type="scientific">Aspergillus piperis CBS 112811</name>
    <dbReference type="NCBI Taxonomy" id="1448313"/>
    <lineage>
        <taxon>Eukaryota</taxon>
        <taxon>Fungi</taxon>
        <taxon>Dikarya</taxon>
        <taxon>Ascomycota</taxon>
        <taxon>Pezizomycotina</taxon>
        <taxon>Eurotiomycetes</taxon>
        <taxon>Eurotiomycetidae</taxon>
        <taxon>Eurotiales</taxon>
        <taxon>Aspergillaceae</taxon>
        <taxon>Aspergillus</taxon>
        <taxon>Aspergillus subgen. Circumdati</taxon>
    </lineage>
</organism>
<evidence type="ECO:0000256" key="1">
    <source>
        <dbReference type="ARBA" id="ARBA00004589"/>
    </source>
</evidence>
<feature type="transmembrane region" description="Helical" evidence="11">
    <location>
        <begin position="293"/>
        <end position="313"/>
    </location>
</feature>
<evidence type="ECO:0000256" key="10">
    <source>
        <dbReference type="PROSITE-ProRule" id="PRU01356"/>
    </source>
</evidence>
<dbReference type="GO" id="GO:0016614">
    <property type="term" value="F:oxidoreductase activity, acting on CH-OH group of donors"/>
    <property type="evidence" value="ECO:0007669"/>
    <property type="project" value="InterPro"/>
</dbReference>
<dbReference type="GO" id="GO:0050660">
    <property type="term" value="F:flavin adenine dinucleotide binding"/>
    <property type="evidence" value="ECO:0007669"/>
    <property type="project" value="InterPro"/>
</dbReference>
<dbReference type="InterPro" id="IPR049326">
    <property type="entry name" value="Rhodopsin_dom_fungi"/>
</dbReference>
<dbReference type="GO" id="GO:0005576">
    <property type="term" value="C:extracellular region"/>
    <property type="evidence" value="ECO:0007669"/>
    <property type="project" value="UniProtKB-SubCell"/>
</dbReference>
<keyword evidence="5" id="KW-0964">Secreted</keyword>
<dbReference type="Gene3D" id="3.50.50.60">
    <property type="entry name" value="FAD/NAD(P)-binding domain"/>
    <property type="match status" value="1"/>
</dbReference>
<comment type="similarity">
    <text evidence="3">Belongs to the RBT5 family.</text>
</comment>
<evidence type="ECO:0000256" key="3">
    <source>
        <dbReference type="ARBA" id="ARBA00010031"/>
    </source>
</evidence>
<feature type="disulfide bond" evidence="10">
    <location>
        <begin position="37"/>
        <end position="68"/>
    </location>
</feature>
<dbReference type="InterPro" id="IPR008427">
    <property type="entry name" value="Extracellular_membr_CFEM_dom"/>
</dbReference>
<keyword evidence="9" id="KW-0449">Lipoprotein</keyword>
<keyword evidence="11" id="KW-1133">Transmembrane helix</keyword>
<evidence type="ECO:0000256" key="7">
    <source>
        <dbReference type="ARBA" id="ARBA00022729"/>
    </source>
</evidence>
<dbReference type="PROSITE" id="PS52012">
    <property type="entry name" value="CFEM"/>
    <property type="match status" value="1"/>
</dbReference>
<keyword evidence="6" id="KW-0336">GPI-anchor</keyword>
<dbReference type="GeneID" id="37160014"/>
<dbReference type="AlphaFoldDB" id="A0A8G1QSC0"/>
<evidence type="ECO:0000256" key="6">
    <source>
        <dbReference type="ARBA" id="ARBA00022622"/>
    </source>
</evidence>
<keyword evidence="8 10" id="KW-1015">Disulfide bond</keyword>
<feature type="signal peptide" evidence="12">
    <location>
        <begin position="1"/>
        <end position="20"/>
    </location>
</feature>
<evidence type="ECO:0000256" key="12">
    <source>
        <dbReference type="SAM" id="SignalP"/>
    </source>
</evidence>
<evidence type="ECO:0000256" key="11">
    <source>
        <dbReference type="SAM" id="Phobius"/>
    </source>
</evidence>
<accession>A0A8G1QSC0</accession>
<dbReference type="RefSeq" id="XP_025509611.1">
    <property type="nucleotide sequence ID" value="XM_025656612.1"/>
</dbReference>
<feature type="disulfide bond" evidence="10">
    <location>
        <begin position="33"/>
        <end position="73"/>
    </location>
</feature>
<dbReference type="InterPro" id="IPR036188">
    <property type="entry name" value="FAD/NAD-bd_sf"/>
</dbReference>
<feature type="disulfide bond" evidence="10">
    <location>
        <begin position="47"/>
        <end position="54"/>
    </location>
</feature>
<dbReference type="Pfam" id="PF20684">
    <property type="entry name" value="Fung_rhodopsin"/>
    <property type="match status" value="1"/>
</dbReference>
<feature type="chain" id="PRO_5034756321" evidence="12">
    <location>
        <begin position="21"/>
        <end position="1028"/>
    </location>
</feature>
<feature type="transmembrane region" description="Helical" evidence="11">
    <location>
        <begin position="102"/>
        <end position="123"/>
    </location>
</feature>
<dbReference type="SUPFAM" id="SSF54373">
    <property type="entry name" value="FAD-linked reductases, C-terminal domain"/>
    <property type="match status" value="1"/>
</dbReference>
<evidence type="ECO:0000313" key="14">
    <source>
        <dbReference type="EMBL" id="RAH51689.1"/>
    </source>
</evidence>
<gene>
    <name evidence="14" type="ORF">BO85DRAFT_385726</name>
</gene>
<evidence type="ECO:0000256" key="9">
    <source>
        <dbReference type="ARBA" id="ARBA00023288"/>
    </source>
</evidence>
<dbReference type="Proteomes" id="UP000249526">
    <property type="component" value="Unassembled WGS sequence"/>
</dbReference>